<evidence type="ECO:0000256" key="1">
    <source>
        <dbReference type="ARBA" id="ARBA00004651"/>
    </source>
</evidence>
<dbReference type="Proteomes" id="UP000198992">
    <property type="component" value="Unassembled WGS sequence"/>
</dbReference>
<dbReference type="GO" id="GO:0015744">
    <property type="term" value="P:succinate transport"/>
    <property type="evidence" value="ECO:0007669"/>
    <property type="project" value="TreeGrafter"/>
</dbReference>
<feature type="transmembrane region" description="Helical" evidence="7">
    <location>
        <begin position="161"/>
        <end position="178"/>
    </location>
</feature>
<feature type="domain" description="Threonine/Serine exporter ThrE" evidence="9">
    <location>
        <begin position="288"/>
        <end position="424"/>
    </location>
</feature>
<organism evidence="10 11">
    <name type="scientific">Bradyrhizobium erythrophlei</name>
    <dbReference type="NCBI Taxonomy" id="1437360"/>
    <lineage>
        <taxon>Bacteria</taxon>
        <taxon>Pseudomonadati</taxon>
        <taxon>Pseudomonadota</taxon>
        <taxon>Alphaproteobacteria</taxon>
        <taxon>Hyphomicrobiales</taxon>
        <taxon>Nitrobacteraceae</taxon>
        <taxon>Bradyrhizobium</taxon>
    </lineage>
</organism>
<comment type="subcellular location">
    <subcellularLocation>
        <location evidence="1">Cell membrane</location>
        <topology evidence="1">Multi-pass membrane protein</topology>
    </subcellularLocation>
</comment>
<sequence length="435" mass="44651">MFRLLLDRATQLTDPERDTPIPEPPACEAALEMTALAATLLFTHGQTTERTVVAAERLARVLGVAVKVLPYWGELIVKVDSAPISHIVPATPLGVDMGRVLAVTTVIARVCDGTLPVATAQSALESAGRLPPASTPRFTLFAALGAASLGVIFGALDATSLLLIAASAAIGALVRRWLSGLTHNPLIQPLCAALIAGVVAAAASRIQLSIATTLVAFSPCMVLVPGPHILNGAIDLARMRIALGTARLAYAGIIVLMICAGGLFGFTAVGGNLVVAGPAPPAPLIADVIAAGCAVASFGAFFSMPWRLLPLPIAVGMFAHAARWALITAAGAGAPMGALVACLLVSVFTAPVVDRLHLPFAAVAFSAVVSLMPGFFLFNTATGLVELVAMGPNAPATLLTSIVTNAVTAFLIIMAMTFGLILPRMLYERLRPSAA</sequence>
<proteinExistence type="inferred from homology"/>
<dbReference type="InterPro" id="IPR024528">
    <property type="entry name" value="ThrE_2"/>
</dbReference>
<accession>A0A1H4Z0D7</accession>
<dbReference type="GO" id="GO:0022857">
    <property type="term" value="F:transmembrane transporter activity"/>
    <property type="evidence" value="ECO:0007669"/>
    <property type="project" value="InterPro"/>
</dbReference>
<dbReference type="AlphaFoldDB" id="A0A1H4Z0D7"/>
<feature type="transmembrane region" description="Helical" evidence="7">
    <location>
        <begin position="360"/>
        <end position="378"/>
    </location>
</feature>
<evidence type="ECO:0000256" key="2">
    <source>
        <dbReference type="ARBA" id="ARBA00022475"/>
    </source>
</evidence>
<keyword evidence="2" id="KW-1003">Cell membrane</keyword>
<evidence type="ECO:0000256" key="6">
    <source>
        <dbReference type="ARBA" id="ARBA00034125"/>
    </source>
</evidence>
<keyword evidence="4 7" id="KW-1133">Transmembrane helix</keyword>
<evidence type="ECO:0000256" key="3">
    <source>
        <dbReference type="ARBA" id="ARBA00022692"/>
    </source>
</evidence>
<evidence type="ECO:0000259" key="9">
    <source>
        <dbReference type="Pfam" id="PF12821"/>
    </source>
</evidence>
<dbReference type="PANTHER" id="PTHR34390:SF2">
    <property type="entry name" value="SUCCINATE TRANSPORTER SUBUNIT YJJP-RELATED"/>
    <property type="match status" value="1"/>
</dbReference>
<feature type="transmembrane region" description="Helical" evidence="7">
    <location>
        <begin position="282"/>
        <end position="301"/>
    </location>
</feature>
<keyword evidence="3 7" id="KW-0812">Transmembrane</keyword>
<feature type="transmembrane region" description="Helical" evidence="7">
    <location>
        <begin position="332"/>
        <end position="353"/>
    </location>
</feature>
<name>A0A1H4Z0D7_9BRAD</name>
<protein>
    <submittedName>
        <fullName evidence="10">Uncharacterized membrane protein YjjP, DUF1212 family</fullName>
    </submittedName>
</protein>
<gene>
    <name evidence="10" type="ORF">SAMN05444164_4149</name>
</gene>
<feature type="domain" description="Threonine/serine exporter-like N-terminal" evidence="8">
    <location>
        <begin position="34"/>
        <end position="267"/>
    </location>
</feature>
<feature type="transmembrane region" description="Helical" evidence="7">
    <location>
        <begin position="398"/>
        <end position="422"/>
    </location>
</feature>
<feature type="transmembrane region" description="Helical" evidence="7">
    <location>
        <begin position="214"/>
        <end position="236"/>
    </location>
</feature>
<dbReference type="InterPro" id="IPR050539">
    <property type="entry name" value="ThrE_Dicarb/AminoAcid_Exp"/>
</dbReference>
<evidence type="ECO:0000259" key="8">
    <source>
        <dbReference type="Pfam" id="PF06738"/>
    </source>
</evidence>
<evidence type="ECO:0000313" key="11">
    <source>
        <dbReference type="Proteomes" id="UP000198992"/>
    </source>
</evidence>
<reference evidence="10 11" key="1">
    <citation type="submission" date="2016-10" db="EMBL/GenBank/DDBJ databases">
        <authorList>
            <person name="de Groot N.N."/>
        </authorList>
    </citation>
    <scope>NUCLEOTIDE SEQUENCE [LARGE SCALE GENOMIC DNA]</scope>
    <source>
        <strain evidence="10 11">MT12</strain>
    </source>
</reference>
<dbReference type="PANTHER" id="PTHR34390">
    <property type="entry name" value="UPF0442 PROTEIN YJJB-RELATED"/>
    <property type="match status" value="1"/>
</dbReference>
<evidence type="ECO:0000256" key="7">
    <source>
        <dbReference type="SAM" id="Phobius"/>
    </source>
</evidence>
<dbReference type="Pfam" id="PF12821">
    <property type="entry name" value="ThrE_2"/>
    <property type="match status" value="1"/>
</dbReference>
<dbReference type="Pfam" id="PF06738">
    <property type="entry name" value="ThrE"/>
    <property type="match status" value="1"/>
</dbReference>
<evidence type="ECO:0000313" key="10">
    <source>
        <dbReference type="EMBL" id="SED22760.1"/>
    </source>
</evidence>
<dbReference type="InterPro" id="IPR010619">
    <property type="entry name" value="ThrE-like_N"/>
</dbReference>
<dbReference type="EMBL" id="FNTH01000001">
    <property type="protein sequence ID" value="SED22760.1"/>
    <property type="molecule type" value="Genomic_DNA"/>
</dbReference>
<keyword evidence="5 7" id="KW-0472">Membrane</keyword>
<dbReference type="GO" id="GO:0005886">
    <property type="term" value="C:plasma membrane"/>
    <property type="evidence" value="ECO:0007669"/>
    <property type="project" value="UniProtKB-SubCell"/>
</dbReference>
<evidence type="ECO:0000256" key="5">
    <source>
        <dbReference type="ARBA" id="ARBA00023136"/>
    </source>
</evidence>
<comment type="similarity">
    <text evidence="6">Belongs to the ThrE exporter (TC 2.A.79) family.</text>
</comment>
<feature type="transmembrane region" description="Helical" evidence="7">
    <location>
        <begin position="190"/>
        <end position="208"/>
    </location>
</feature>
<feature type="transmembrane region" description="Helical" evidence="7">
    <location>
        <begin position="248"/>
        <end position="270"/>
    </location>
</feature>
<evidence type="ECO:0000256" key="4">
    <source>
        <dbReference type="ARBA" id="ARBA00022989"/>
    </source>
</evidence>